<accession>A0A0A9GBG0</accession>
<organism evidence="1">
    <name type="scientific">Arundo donax</name>
    <name type="common">Giant reed</name>
    <name type="synonym">Donax arundinaceus</name>
    <dbReference type="NCBI Taxonomy" id="35708"/>
    <lineage>
        <taxon>Eukaryota</taxon>
        <taxon>Viridiplantae</taxon>
        <taxon>Streptophyta</taxon>
        <taxon>Embryophyta</taxon>
        <taxon>Tracheophyta</taxon>
        <taxon>Spermatophyta</taxon>
        <taxon>Magnoliopsida</taxon>
        <taxon>Liliopsida</taxon>
        <taxon>Poales</taxon>
        <taxon>Poaceae</taxon>
        <taxon>PACMAD clade</taxon>
        <taxon>Arundinoideae</taxon>
        <taxon>Arundineae</taxon>
        <taxon>Arundo</taxon>
    </lineage>
</organism>
<name>A0A0A9GBG0_ARUDO</name>
<proteinExistence type="predicted"/>
<evidence type="ECO:0000313" key="1">
    <source>
        <dbReference type="EMBL" id="JAE22415.1"/>
    </source>
</evidence>
<sequence length="29" mass="3532">MGPRFVLLRRMDLDHGRMQKIAFRSRQSE</sequence>
<reference evidence="1" key="2">
    <citation type="journal article" date="2015" name="Data Brief">
        <title>Shoot transcriptome of the giant reed, Arundo donax.</title>
        <authorList>
            <person name="Barrero R.A."/>
            <person name="Guerrero F.D."/>
            <person name="Moolhuijzen P."/>
            <person name="Goolsby J.A."/>
            <person name="Tidwell J."/>
            <person name="Bellgard S.E."/>
            <person name="Bellgard M.I."/>
        </authorList>
    </citation>
    <scope>NUCLEOTIDE SEQUENCE</scope>
    <source>
        <tissue evidence="1">Shoot tissue taken approximately 20 cm above the soil surface</tissue>
    </source>
</reference>
<protein>
    <submittedName>
        <fullName evidence="1">Uncharacterized protein</fullName>
    </submittedName>
</protein>
<dbReference type="EMBL" id="GBRH01175481">
    <property type="protein sequence ID" value="JAE22415.1"/>
    <property type="molecule type" value="Transcribed_RNA"/>
</dbReference>
<reference evidence="1" key="1">
    <citation type="submission" date="2014-09" db="EMBL/GenBank/DDBJ databases">
        <authorList>
            <person name="Magalhaes I.L.F."/>
            <person name="Oliveira U."/>
            <person name="Santos F.R."/>
            <person name="Vidigal T.H.D.A."/>
            <person name="Brescovit A.D."/>
            <person name="Santos A.J."/>
        </authorList>
    </citation>
    <scope>NUCLEOTIDE SEQUENCE</scope>
    <source>
        <tissue evidence="1">Shoot tissue taken approximately 20 cm above the soil surface</tissue>
    </source>
</reference>
<dbReference type="AlphaFoldDB" id="A0A0A9GBG0"/>